<keyword evidence="1" id="KW-1133">Transmembrane helix</keyword>
<evidence type="ECO:0000313" key="3">
    <source>
        <dbReference type="EMBL" id="KAJ7081201.1"/>
    </source>
</evidence>
<dbReference type="InterPro" id="IPR045339">
    <property type="entry name" value="DUF6534"/>
</dbReference>
<organism evidence="3 4">
    <name type="scientific">Mycena belliarum</name>
    <dbReference type="NCBI Taxonomy" id="1033014"/>
    <lineage>
        <taxon>Eukaryota</taxon>
        <taxon>Fungi</taxon>
        <taxon>Dikarya</taxon>
        <taxon>Basidiomycota</taxon>
        <taxon>Agaricomycotina</taxon>
        <taxon>Agaricomycetes</taxon>
        <taxon>Agaricomycetidae</taxon>
        <taxon>Agaricales</taxon>
        <taxon>Marasmiineae</taxon>
        <taxon>Mycenaceae</taxon>
        <taxon>Mycena</taxon>
    </lineage>
</organism>
<proteinExistence type="predicted"/>
<keyword evidence="4" id="KW-1185">Reference proteome</keyword>
<accession>A0AAD6TVL4</accession>
<feature type="transmembrane region" description="Helical" evidence="1">
    <location>
        <begin position="90"/>
        <end position="110"/>
    </location>
</feature>
<dbReference type="AlphaFoldDB" id="A0AAD6TVL4"/>
<feature type="domain" description="DUF6534" evidence="2">
    <location>
        <begin position="234"/>
        <end position="274"/>
    </location>
</feature>
<keyword evidence="1" id="KW-0472">Membrane</keyword>
<dbReference type="Pfam" id="PF20152">
    <property type="entry name" value="DUF6534"/>
    <property type="match status" value="1"/>
</dbReference>
<keyword evidence="1" id="KW-0812">Transmembrane</keyword>
<dbReference type="Proteomes" id="UP001222325">
    <property type="component" value="Unassembled WGS sequence"/>
</dbReference>
<reference evidence="3" key="1">
    <citation type="submission" date="2023-03" db="EMBL/GenBank/DDBJ databases">
        <title>Massive genome expansion in bonnet fungi (Mycena s.s.) driven by repeated elements and novel gene families across ecological guilds.</title>
        <authorList>
            <consortium name="Lawrence Berkeley National Laboratory"/>
            <person name="Harder C.B."/>
            <person name="Miyauchi S."/>
            <person name="Viragh M."/>
            <person name="Kuo A."/>
            <person name="Thoen E."/>
            <person name="Andreopoulos B."/>
            <person name="Lu D."/>
            <person name="Skrede I."/>
            <person name="Drula E."/>
            <person name="Henrissat B."/>
            <person name="Morin E."/>
            <person name="Kohler A."/>
            <person name="Barry K."/>
            <person name="LaButti K."/>
            <person name="Morin E."/>
            <person name="Salamov A."/>
            <person name="Lipzen A."/>
            <person name="Mereny Z."/>
            <person name="Hegedus B."/>
            <person name="Baldrian P."/>
            <person name="Stursova M."/>
            <person name="Weitz H."/>
            <person name="Taylor A."/>
            <person name="Grigoriev I.V."/>
            <person name="Nagy L.G."/>
            <person name="Martin F."/>
            <person name="Kauserud H."/>
        </authorList>
    </citation>
    <scope>NUCLEOTIDE SEQUENCE</scope>
    <source>
        <strain evidence="3">CBHHK173m</strain>
    </source>
</reference>
<feature type="transmembrane region" description="Helical" evidence="1">
    <location>
        <begin position="233"/>
        <end position="254"/>
    </location>
</feature>
<evidence type="ECO:0000313" key="4">
    <source>
        <dbReference type="Proteomes" id="UP001222325"/>
    </source>
</evidence>
<feature type="transmembrane region" description="Helical" evidence="1">
    <location>
        <begin position="12"/>
        <end position="34"/>
    </location>
</feature>
<evidence type="ECO:0000259" key="2">
    <source>
        <dbReference type="Pfam" id="PF20152"/>
    </source>
</evidence>
<dbReference type="EMBL" id="JARJCN010000051">
    <property type="protein sequence ID" value="KAJ7081201.1"/>
    <property type="molecule type" value="Genomic_DNA"/>
</dbReference>
<sequence>MGSPLDMTYGAMLIGVLFATFFQGVLSVQAYIYYESFPDDQRRTKFLVAAVWLLDVTHLVLICQSCYHYLITSWGDDAALLLSTRGLDLHLIFVGLPTLLCQAFFVHRIWRFSKHNWVLTSVLSAACLATCALAVLISAQIVDVPSVAAFSHQTTEVVVMFGLGGAGAFTLPEPIGAKLTCHLDDSGCGDCAGARVLSATGHNAFRANELRRRACGELYGRNWGSHELKPPSILAIAIIIAYLLSPHTFVFIAMHFSLGRLYTNALLATLNSRRALRNRPLTQPSAPSFSVMTTRVVTSVTDDEYPLRPSPRSFKALPPSNN</sequence>
<name>A0AAD6TVL4_9AGAR</name>
<dbReference type="PANTHER" id="PTHR40465:SF1">
    <property type="entry name" value="DUF6534 DOMAIN-CONTAINING PROTEIN"/>
    <property type="match status" value="1"/>
</dbReference>
<feature type="transmembrane region" description="Helical" evidence="1">
    <location>
        <begin position="117"/>
        <end position="142"/>
    </location>
</feature>
<gene>
    <name evidence="3" type="ORF">B0H15DRAFT_953212</name>
</gene>
<protein>
    <recommendedName>
        <fullName evidence="2">DUF6534 domain-containing protein</fullName>
    </recommendedName>
</protein>
<evidence type="ECO:0000256" key="1">
    <source>
        <dbReference type="SAM" id="Phobius"/>
    </source>
</evidence>
<feature type="transmembrane region" description="Helical" evidence="1">
    <location>
        <begin position="46"/>
        <end position="70"/>
    </location>
</feature>
<dbReference type="PANTHER" id="PTHR40465">
    <property type="entry name" value="CHROMOSOME 1, WHOLE GENOME SHOTGUN SEQUENCE"/>
    <property type="match status" value="1"/>
</dbReference>
<comment type="caution">
    <text evidence="3">The sequence shown here is derived from an EMBL/GenBank/DDBJ whole genome shotgun (WGS) entry which is preliminary data.</text>
</comment>